<evidence type="ECO:0000256" key="2">
    <source>
        <dbReference type="ARBA" id="ARBA00022801"/>
    </source>
</evidence>
<dbReference type="GO" id="GO:0005975">
    <property type="term" value="P:carbohydrate metabolic process"/>
    <property type="evidence" value="ECO:0007669"/>
    <property type="project" value="InterPro"/>
</dbReference>
<dbReference type="InterPro" id="IPR037524">
    <property type="entry name" value="PA14/GLEYA"/>
</dbReference>
<dbReference type="GO" id="GO:0008422">
    <property type="term" value="F:beta-glucosidase activity"/>
    <property type="evidence" value="ECO:0007669"/>
    <property type="project" value="UniProtKB-ARBA"/>
</dbReference>
<feature type="chain" id="PRO_5016182429" description="Beta-D-glucoside glucohydrolase" evidence="6">
    <location>
        <begin position="29"/>
        <end position="901"/>
    </location>
</feature>
<dbReference type="InterPro" id="IPR017853">
    <property type="entry name" value="GH"/>
</dbReference>
<dbReference type="SMART" id="SM01217">
    <property type="entry name" value="Fn3_like"/>
    <property type="match status" value="1"/>
</dbReference>
<dbReference type="Proteomes" id="UP000250443">
    <property type="component" value="Unassembled WGS sequence"/>
</dbReference>
<gene>
    <name evidence="8" type="primary">bglB_3</name>
    <name evidence="8" type="ORF">NCTC11842_05282</name>
</gene>
<dbReference type="RefSeq" id="WP_112297959.1">
    <property type="nucleotide sequence ID" value="NZ_UAUF01000014.1"/>
</dbReference>
<dbReference type="FunFam" id="2.60.40.10:FF:000495">
    <property type="entry name" value="Periplasmic beta-glucosidase"/>
    <property type="match status" value="1"/>
</dbReference>
<evidence type="ECO:0000313" key="9">
    <source>
        <dbReference type="Proteomes" id="UP000250443"/>
    </source>
</evidence>
<dbReference type="InterPro" id="IPR036962">
    <property type="entry name" value="Glyco_hydro_3_N_sf"/>
</dbReference>
<keyword evidence="2 8" id="KW-0378">Hydrolase</keyword>
<dbReference type="InterPro" id="IPR001764">
    <property type="entry name" value="Glyco_hydro_3_N"/>
</dbReference>
<dbReference type="InterPro" id="IPR011658">
    <property type="entry name" value="PA14_dom"/>
</dbReference>
<dbReference type="Pfam" id="PF00933">
    <property type="entry name" value="Glyco_hydro_3"/>
    <property type="match status" value="1"/>
</dbReference>
<dbReference type="InterPro" id="IPR002772">
    <property type="entry name" value="Glyco_hydro_3_C"/>
</dbReference>
<dbReference type="InterPro" id="IPR050288">
    <property type="entry name" value="Cellulose_deg_GH3"/>
</dbReference>
<accession>A0A2X2CZQ8</accession>
<dbReference type="EMBL" id="UAUF01000014">
    <property type="protein sequence ID" value="SPZ13538.1"/>
    <property type="molecule type" value="Genomic_DNA"/>
</dbReference>
<keyword evidence="6" id="KW-0732">Signal</keyword>
<dbReference type="InterPro" id="IPR013783">
    <property type="entry name" value="Ig-like_fold"/>
</dbReference>
<dbReference type="Pfam" id="PF01915">
    <property type="entry name" value="Glyco_hydro_3_C"/>
    <property type="match status" value="1"/>
</dbReference>
<feature type="signal peptide" evidence="6">
    <location>
        <begin position="1"/>
        <end position="28"/>
    </location>
</feature>
<dbReference type="InterPro" id="IPR036881">
    <property type="entry name" value="Glyco_hydro_3_C_sf"/>
</dbReference>
<sequence length="901" mass="98251">MQKPTRVFPVASRSLLAVALASASCAWAAPLKQGPEVESRVESILSQMSLSDKISYINIDNGYMMRAMPKFGLPGTLARDSSLGVTVEGTMFGVQYPAQSALAATWNVDLAKTYGLAIGYDTRASGGQQLLSPGLNMYRTPYNGRSAEHLTGEDPFLGAVLAPAVANGIEAQGIWTGAKHFVANEQEANRHYLNVKVDNRTLREIYLPGFESLVKNANPASIMCGFNKINGDYACESHSMIADMLKGEWGFKGFVVSDFNSIQNGYKAAMASADLDMPSGLQMNESVLMPYVWSGQLPVSVIDEKVRRNLRAMIGFGFDKGLPTASHIGNDPRSLSTSLDMARQGIVLLQNEKAKGSSNNLLPLPKTARIAVIGDIAKQRPPYPFGTGWSAANTYTTELQGLQQLAQDQSQITYIQALSLDPQTSEWYTSSDSTGSTETVAGLTAEYFNNPNFSGEPAVKRIEPGINWDFLKAQNVTANGVTTIDGFSPEQDNFSARFTGKIKPTVNGDQVFKVRGDGAYKLWVDNKLVIDFDGKPLSNDLADSISHSGKAYNLKAGQTYDIKLEYSRVNDHYIPTSGSLYGLQMSWASLAAPKDLSQYDAVMVAVGFNSEYEGEASDHGFDLPEYQSDLIQNVIKANRNTIVVLHGGGGMNLEPWVKKSKAVLHAWYPGQLGGQALAEILFGDTNPSAKLPISIEKRIQDNPAYASYPNPDLYVGDNAQTEMTYSEGVYMGYRGLDKQRTKPLFPFGFGLSYTTFSFSDLKIGPKSLTPGSTIDVTFTVTNTGNKDGYETAQVYVSPKKAMIDRPKKELKGFTKVFLKAGQSKQVTVQLDARSLAYFDVNTWNWLADAGRYMISVGDSSDNLPLEGMLTNLYQQSLPTNTSNPLPPKMQKAVQVDASQAY</sequence>
<evidence type="ECO:0000256" key="4">
    <source>
        <dbReference type="ARBA" id="ARBA00032194"/>
    </source>
</evidence>
<proteinExistence type="inferred from homology"/>
<evidence type="ECO:0000256" key="5">
    <source>
        <dbReference type="ARBA" id="ARBA00032594"/>
    </source>
</evidence>
<evidence type="ECO:0000256" key="3">
    <source>
        <dbReference type="ARBA" id="ARBA00031448"/>
    </source>
</evidence>
<dbReference type="Pfam" id="PF14310">
    <property type="entry name" value="Fn3-like"/>
    <property type="match status" value="1"/>
</dbReference>
<evidence type="ECO:0000259" key="7">
    <source>
        <dbReference type="PROSITE" id="PS51820"/>
    </source>
</evidence>
<dbReference type="InterPro" id="IPR026891">
    <property type="entry name" value="Fn3-like"/>
</dbReference>
<protein>
    <recommendedName>
        <fullName evidence="5">Beta-D-glucoside glucohydrolase</fullName>
    </recommendedName>
    <alternativeName>
        <fullName evidence="3">Cellobiase</fullName>
    </alternativeName>
    <alternativeName>
        <fullName evidence="4">Gentiobiase</fullName>
    </alternativeName>
</protein>
<dbReference type="Gene3D" id="2.60.40.10">
    <property type="entry name" value="Immunoglobulins"/>
    <property type="match status" value="1"/>
</dbReference>
<dbReference type="PROSITE" id="PS51257">
    <property type="entry name" value="PROKAR_LIPOPROTEIN"/>
    <property type="match status" value="1"/>
</dbReference>
<name>A0A2X2CZQ8_PSELU</name>
<dbReference type="SUPFAM" id="SSF51445">
    <property type="entry name" value="(Trans)glycosidases"/>
    <property type="match status" value="1"/>
</dbReference>
<organism evidence="8 9">
    <name type="scientific">Pseudomonas luteola</name>
    <dbReference type="NCBI Taxonomy" id="47886"/>
    <lineage>
        <taxon>Bacteria</taxon>
        <taxon>Pseudomonadati</taxon>
        <taxon>Pseudomonadota</taxon>
        <taxon>Gammaproteobacteria</taxon>
        <taxon>Pseudomonadales</taxon>
        <taxon>Pseudomonadaceae</taxon>
        <taxon>Pseudomonas</taxon>
    </lineage>
</organism>
<dbReference type="PRINTS" id="PR00133">
    <property type="entry name" value="GLHYDRLASE3"/>
</dbReference>
<evidence type="ECO:0000256" key="1">
    <source>
        <dbReference type="ARBA" id="ARBA00005336"/>
    </source>
</evidence>
<reference evidence="8 9" key="1">
    <citation type="submission" date="2018-06" db="EMBL/GenBank/DDBJ databases">
        <authorList>
            <consortium name="Pathogen Informatics"/>
            <person name="Doyle S."/>
        </authorList>
    </citation>
    <scope>NUCLEOTIDE SEQUENCE [LARGE SCALE GENOMIC DNA]</scope>
    <source>
        <strain evidence="8 9">NCTC11842</strain>
    </source>
</reference>
<dbReference type="PANTHER" id="PTHR42715:SF10">
    <property type="entry name" value="BETA-GLUCOSIDASE"/>
    <property type="match status" value="1"/>
</dbReference>
<dbReference type="AlphaFoldDB" id="A0A2X2CZQ8"/>
<evidence type="ECO:0000313" key="8">
    <source>
        <dbReference type="EMBL" id="SPZ13538.1"/>
    </source>
</evidence>
<dbReference type="Gene3D" id="3.40.50.1700">
    <property type="entry name" value="Glycoside hydrolase family 3 C-terminal domain"/>
    <property type="match status" value="1"/>
</dbReference>
<dbReference type="PROSITE" id="PS51820">
    <property type="entry name" value="PA14"/>
    <property type="match status" value="1"/>
</dbReference>
<evidence type="ECO:0000256" key="6">
    <source>
        <dbReference type="SAM" id="SignalP"/>
    </source>
</evidence>
<comment type="similarity">
    <text evidence="1">Belongs to the glycosyl hydrolase 3 family.</text>
</comment>
<dbReference type="Gene3D" id="3.20.20.300">
    <property type="entry name" value="Glycoside hydrolase, family 3, N-terminal domain"/>
    <property type="match status" value="1"/>
</dbReference>
<dbReference type="Pfam" id="PF07691">
    <property type="entry name" value="PA14"/>
    <property type="match status" value="1"/>
</dbReference>
<dbReference type="SUPFAM" id="SSF56988">
    <property type="entry name" value="Anthrax protective antigen"/>
    <property type="match status" value="1"/>
</dbReference>
<dbReference type="SMART" id="SM00758">
    <property type="entry name" value="PA14"/>
    <property type="match status" value="1"/>
</dbReference>
<dbReference type="PANTHER" id="PTHR42715">
    <property type="entry name" value="BETA-GLUCOSIDASE"/>
    <property type="match status" value="1"/>
</dbReference>
<dbReference type="Gene3D" id="2.60.120.260">
    <property type="entry name" value="Galactose-binding domain-like"/>
    <property type="match status" value="1"/>
</dbReference>
<keyword evidence="8" id="KW-0326">Glycosidase</keyword>
<feature type="domain" description="PA14" evidence="7">
    <location>
        <begin position="438"/>
        <end position="601"/>
    </location>
</feature>